<accession>A0A2G8KAB9</accession>
<keyword evidence="2" id="KW-1185">Reference proteome</keyword>
<dbReference type="Proteomes" id="UP000230750">
    <property type="component" value="Unassembled WGS sequence"/>
</dbReference>
<organism evidence="1 2">
    <name type="scientific">Stichopus japonicus</name>
    <name type="common">Sea cucumber</name>
    <dbReference type="NCBI Taxonomy" id="307972"/>
    <lineage>
        <taxon>Eukaryota</taxon>
        <taxon>Metazoa</taxon>
        <taxon>Echinodermata</taxon>
        <taxon>Eleutherozoa</taxon>
        <taxon>Echinozoa</taxon>
        <taxon>Holothuroidea</taxon>
        <taxon>Aspidochirotacea</taxon>
        <taxon>Aspidochirotida</taxon>
        <taxon>Stichopodidae</taxon>
        <taxon>Apostichopus</taxon>
    </lineage>
</organism>
<comment type="caution">
    <text evidence="1">The sequence shown here is derived from an EMBL/GenBank/DDBJ whole genome shotgun (WGS) entry which is preliminary data.</text>
</comment>
<reference evidence="1 2" key="1">
    <citation type="journal article" date="2017" name="PLoS Biol.">
        <title>The sea cucumber genome provides insights into morphological evolution and visceral regeneration.</title>
        <authorList>
            <person name="Zhang X."/>
            <person name="Sun L."/>
            <person name="Yuan J."/>
            <person name="Sun Y."/>
            <person name="Gao Y."/>
            <person name="Zhang L."/>
            <person name="Li S."/>
            <person name="Dai H."/>
            <person name="Hamel J.F."/>
            <person name="Liu C."/>
            <person name="Yu Y."/>
            <person name="Liu S."/>
            <person name="Lin W."/>
            <person name="Guo K."/>
            <person name="Jin S."/>
            <person name="Xu P."/>
            <person name="Storey K.B."/>
            <person name="Huan P."/>
            <person name="Zhang T."/>
            <person name="Zhou Y."/>
            <person name="Zhang J."/>
            <person name="Lin C."/>
            <person name="Li X."/>
            <person name="Xing L."/>
            <person name="Huo D."/>
            <person name="Sun M."/>
            <person name="Wang L."/>
            <person name="Mercier A."/>
            <person name="Li F."/>
            <person name="Yang H."/>
            <person name="Xiang J."/>
        </authorList>
    </citation>
    <scope>NUCLEOTIDE SEQUENCE [LARGE SCALE GENOMIC DNA]</scope>
    <source>
        <strain evidence="1">Shaxun</strain>
        <tissue evidence="1">Muscle</tissue>
    </source>
</reference>
<evidence type="ECO:0000313" key="2">
    <source>
        <dbReference type="Proteomes" id="UP000230750"/>
    </source>
</evidence>
<name>A0A2G8KAB9_STIJA</name>
<dbReference type="EMBL" id="MRZV01000745">
    <property type="protein sequence ID" value="PIK44915.1"/>
    <property type="molecule type" value="Genomic_DNA"/>
</dbReference>
<gene>
    <name evidence="1" type="ORF">BSL78_18221</name>
</gene>
<proteinExistence type="predicted"/>
<sequence length="278" mass="32202">MSIDVISWTKEKEHQLDINFLRNCRQFGVIPKFLCFTIQHADNVDVLAIRKRLLKSALNKRCKEKATLANQLTKDIQNVRQKVTGLDWYILKRAIDFNVERISRNFIAGHESKLKRLTRNSTLPFRSDEIIKNFSSYQLSEDEENVLKYGLSFGIQPPFLKKSDVLTSFELIHKFLKGNLKDSADAGVVKTQLAYLANNYVISHKPSTTDLRKYKILKKLKRNSSIVILKPDKGNGVVIIDRQAYNEGISSIINDETRFQKIKIDPTLRREGQLQRFF</sequence>
<evidence type="ECO:0000313" key="1">
    <source>
        <dbReference type="EMBL" id="PIK44915.1"/>
    </source>
</evidence>
<dbReference type="OrthoDB" id="6269116at2759"/>
<protein>
    <submittedName>
        <fullName evidence="1">Uncharacterized protein</fullName>
    </submittedName>
</protein>
<dbReference type="AlphaFoldDB" id="A0A2G8KAB9"/>